<protein>
    <submittedName>
        <fullName evidence="2">Bro-N domain-containing protein</fullName>
    </submittedName>
</protein>
<dbReference type="WBParaSite" id="Csp11.Scaffold566.g4143.t1">
    <property type="protein sequence ID" value="Csp11.Scaffold566.g4143.t1"/>
    <property type="gene ID" value="Csp11.Scaffold566.g4143"/>
</dbReference>
<evidence type="ECO:0000313" key="1">
    <source>
        <dbReference type="Proteomes" id="UP000095282"/>
    </source>
</evidence>
<reference evidence="2" key="1">
    <citation type="submission" date="2016-11" db="UniProtKB">
        <authorList>
            <consortium name="WormBaseParasite"/>
        </authorList>
    </citation>
    <scope>IDENTIFICATION</scope>
</reference>
<dbReference type="eggNOG" id="ENOG502S13E">
    <property type="taxonomic scope" value="Eukaryota"/>
</dbReference>
<keyword evidence="1" id="KW-1185">Reference proteome</keyword>
<evidence type="ECO:0000313" key="2">
    <source>
        <dbReference type="WBParaSite" id="Csp11.Scaffold566.g4143.t1"/>
    </source>
</evidence>
<dbReference type="AlphaFoldDB" id="A0A1I7TAW9"/>
<name>A0A1I7TAW9_9PELO</name>
<proteinExistence type="predicted"/>
<dbReference type="Proteomes" id="UP000095282">
    <property type="component" value="Unplaced"/>
</dbReference>
<accession>A0A1I7TAW9</accession>
<sequence>MSTFIPNSYCIRITNTGDSVYLERVSSRLRYPANATGLSSQLTGFDLNEYSVKTHKGYISMNEINEKVFKLLGYEIDKPTHPFPTLRMINEPTCELVFTEWIRVSQEPQPTDPPRFIPSSESDAFLLFGYAGLGSFYINDKNSPRGEKPQKWDKISELMEYSKENLSDLAYHTESSE</sequence>
<organism evidence="1 2">
    <name type="scientific">Caenorhabditis tropicalis</name>
    <dbReference type="NCBI Taxonomy" id="1561998"/>
    <lineage>
        <taxon>Eukaryota</taxon>
        <taxon>Metazoa</taxon>
        <taxon>Ecdysozoa</taxon>
        <taxon>Nematoda</taxon>
        <taxon>Chromadorea</taxon>
        <taxon>Rhabditida</taxon>
        <taxon>Rhabditina</taxon>
        <taxon>Rhabditomorpha</taxon>
        <taxon>Rhabditoidea</taxon>
        <taxon>Rhabditidae</taxon>
        <taxon>Peloderinae</taxon>
        <taxon>Caenorhabditis</taxon>
    </lineage>
</organism>